<evidence type="ECO:0000313" key="1">
    <source>
        <dbReference type="EMBL" id="TXD86479.1"/>
    </source>
</evidence>
<evidence type="ECO:0000313" key="2">
    <source>
        <dbReference type="Proteomes" id="UP000321578"/>
    </source>
</evidence>
<keyword evidence="2" id="KW-1185">Reference proteome</keyword>
<dbReference type="EMBL" id="VORO01000057">
    <property type="protein sequence ID" value="TXD86479.1"/>
    <property type="molecule type" value="Genomic_DNA"/>
</dbReference>
<organism evidence="1 2">
    <name type="scientific">Subsaximicrobium wynnwilliamsii</name>
    <dbReference type="NCBI Taxonomy" id="291179"/>
    <lineage>
        <taxon>Bacteria</taxon>
        <taxon>Pseudomonadati</taxon>
        <taxon>Bacteroidota</taxon>
        <taxon>Flavobacteriia</taxon>
        <taxon>Flavobacteriales</taxon>
        <taxon>Flavobacteriaceae</taxon>
        <taxon>Subsaximicrobium</taxon>
    </lineage>
</organism>
<gene>
    <name evidence="1" type="ORF">ESY86_20090</name>
</gene>
<comment type="caution">
    <text evidence="1">The sequence shown here is derived from an EMBL/GenBank/DDBJ whole genome shotgun (WGS) entry which is preliminary data.</text>
</comment>
<reference evidence="1 2" key="1">
    <citation type="submission" date="2019-08" db="EMBL/GenBank/DDBJ databases">
        <title>Genomes of Subsaximicrobium wynnwilliamsii strains.</title>
        <authorList>
            <person name="Bowman J.P."/>
        </authorList>
    </citation>
    <scope>NUCLEOTIDE SEQUENCE [LARGE SCALE GENOMIC DNA]</scope>
    <source>
        <strain evidence="1 2">2-80-2</strain>
    </source>
</reference>
<sequence>MYKIAGIFEVEVSELLEIKATNQFNQTNKESATAYLQQTANFYQENKEQNQKIIELYESRLKDKDRLIEQLEKLIK</sequence>
<dbReference type="OrthoDB" id="798409at2"/>
<accession>A0A5C6ZC25</accession>
<dbReference type="Proteomes" id="UP000321578">
    <property type="component" value="Unassembled WGS sequence"/>
</dbReference>
<protein>
    <submittedName>
        <fullName evidence="1">Uncharacterized protein</fullName>
    </submittedName>
</protein>
<dbReference type="RefSeq" id="WP_147088496.1">
    <property type="nucleotide sequence ID" value="NZ_VORM01000056.1"/>
</dbReference>
<dbReference type="AlphaFoldDB" id="A0A5C6ZC25"/>
<name>A0A5C6ZC25_9FLAO</name>
<proteinExistence type="predicted"/>